<protein>
    <submittedName>
        <fullName evidence="1">Uncharacterized protein</fullName>
    </submittedName>
</protein>
<sequence>MGLMSRVYMLYDQAVQGGPTISIQGQNKRNIYFAKFIYILSKHYFRVVFLFYRKRNIDI</sequence>
<evidence type="ECO:0000313" key="2">
    <source>
        <dbReference type="Proteomes" id="UP000626244"/>
    </source>
</evidence>
<keyword evidence="2" id="KW-1185">Reference proteome</keyword>
<evidence type="ECO:0000313" key="1">
    <source>
        <dbReference type="EMBL" id="GGI16355.1"/>
    </source>
</evidence>
<organism evidence="1 2">
    <name type="scientific">Gottfriedia solisilvae</name>
    <dbReference type="NCBI Taxonomy" id="1516104"/>
    <lineage>
        <taxon>Bacteria</taxon>
        <taxon>Bacillati</taxon>
        <taxon>Bacillota</taxon>
        <taxon>Bacilli</taxon>
        <taxon>Bacillales</taxon>
        <taxon>Bacillaceae</taxon>
        <taxon>Gottfriedia</taxon>
    </lineage>
</organism>
<dbReference type="AlphaFoldDB" id="A0A8J3EYV1"/>
<dbReference type="Proteomes" id="UP000626244">
    <property type="component" value="Unassembled WGS sequence"/>
</dbReference>
<reference evidence="2" key="1">
    <citation type="journal article" date="2019" name="Int. J. Syst. Evol. Microbiol.">
        <title>The Global Catalogue of Microorganisms (GCM) 10K type strain sequencing project: providing services to taxonomists for standard genome sequencing and annotation.</title>
        <authorList>
            <consortium name="The Broad Institute Genomics Platform"/>
            <consortium name="The Broad Institute Genome Sequencing Center for Infectious Disease"/>
            <person name="Wu L."/>
            <person name="Ma J."/>
        </authorList>
    </citation>
    <scope>NUCLEOTIDE SEQUENCE [LARGE SCALE GENOMIC DNA]</scope>
    <source>
        <strain evidence="2">CGMCC 1.14993</strain>
    </source>
</reference>
<gene>
    <name evidence="1" type="ORF">GCM10007380_32550</name>
</gene>
<proteinExistence type="predicted"/>
<name>A0A8J3EYV1_9BACI</name>
<comment type="caution">
    <text evidence="1">The sequence shown here is derived from an EMBL/GenBank/DDBJ whole genome shotgun (WGS) entry which is preliminary data.</text>
</comment>
<dbReference type="EMBL" id="BMHB01000002">
    <property type="protein sequence ID" value="GGI16355.1"/>
    <property type="molecule type" value="Genomic_DNA"/>
</dbReference>
<accession>A0A8J3EYV1</accession>